<organism evidence="2 3">
    <name type="scientific">Rhizobium mesosinicum</name>
    <dbReference type="NCBI Taxonomy" id="335017"/>
    <lineage>
        <taxon>Bacteria</taxon>
        <taxon>Pseudomonadati</taxon>
        <taxon>Pseudomonadota</taxon>
        <taxon>Alphaproteobacteria</taxon>
        <taxon>Hyphomicrobiales</taxon>
        <taxon>Rhizobiaceae</taxon>
        <taxon>Rhizobium/Agrobacterium group</taxon>
        <taxon>Rhizobium</taxon>
    </lineage>
</organism>
<dbReference type="RefSeq" id="WP_220333711.1">
    <property type="nucleotide sequence ID" value="NZ_JAEUAK010000002.1"/>
</dbReference>
<feature type="compositionally biased region" description="Low complexity" evidence="1">
    <location>
        <begin position="446"/>
        <end position="469"/>
    </location>
</feature>
<evidence type="ECO:0008006" key="4">
    <source>
        <dbReference type="Google" id="ProtNLM"/>
    </source>
</evidence>
<feature type="region of interest" description="Disordered" evidence="1">
    <location>
        <begin position="369"/>
        <end position="400"/>
    </location>
</feature>
<evidence type="ECO:0000313" key="3">
    <source>
        <dbReference type="Proteomes" id="UP000717752"/>
    </source>
</evidence>
<reference evidence="2 3" key="1">
    <citation type="journal article" date="2021" name="MBio">
        <title>Poor Competitiveness of Bradyrhizobium in Pigeon Pea Root Colonization in Indian Soils.</title>
        <authorList>
            <person name="Chalasani D."/>
            <person name="Basu A."/>
            <person name="Pullabhotla S.V.S.R.N."/>
            <person name="Jorrin B."/>
            <person name="Neal A.L."/>
            <person name="Poole P.S."/>
            <person name="Podile A.R."/>
            <person name="Tkacz A."/>
        </authorList>
    </citation>
    <scope>NUCLEOTIDE SEQUENCE [LARGE SCALE GENOMIC DNA]</scope>
    <source>
        <strain evidence="2 3">HU56</strain>
    </source>
</reference>
<feature type="compositionally biased region" description="Basic and acidic residues" evidence="1">
    <location>
        <begin position="431"/>
        <end position="442"/>
    </location>
</feature>
<protein>
    <recommendedName>
        <fullName evidence="4">DUF2336 domain-containing protein</fullName>
    </recommendedName>
</protein>
<evidence type="ECO:0000256" key="1">
    <source>
        <dbReference type="SAM" id="MobiDB-lite"/>
    </source>
</evidence>
<evidence type="ECO:0000313" key="2">
    <source>
        <dbReference type="EMBL" id="MBW9052273.1"/>
    </source>
</evidence>
<dbReference type="Proteomes" id="UP000717752">
    <property type="component" value="Unassembled WGS sequence"/>
</dbReference>
<accession>A0ABS7GSH3</accession>
<proteinExistence type="predicted"/>
<feature type="region of interest" description="Disordered" evidence="1">
    <location>
        <begin position="431"/>
        <end position="495"/>
    </location>
</feature>
<name>A0ABS7GSH3_9HYPH</name>
<dbReference type="EMBL" id="JAEUAK010000002">
    <property type="protein sequence ID" value="MBW9052273.1"/>
    <property type="molecule type" value="Genomic_DNA"/>
</dbReference>
<gene>
    <name evidence="2" type="ORF">JNB85_07565</name>
</gene>
<feature type="compositionally biased region" description="Basic and acidic residues" evidence="1">
    <location>
        <begin position="470"/>
        <end position="483"/>
    </location>
</feature>
<comment type="caution">
    <text evidence="2">The sequence shown here is derived from an EMBL/GenBank/DDBJ whole genome shotgun (WGS) entry which is preliminary data.</text>
</comment>
<sequence length="508" mass="54021">MLSPIRSASNASLSSQGQTAAIVAGGLDRSVVAPTPVNAVEAADLNAAIAGKLNILLIAARQRMIEALLDIINSTGRTIALQRGEGESDQAFATRVADAIRRMPDAEIGAVERQLSDDGHSLPLRMIAAALKDPTGPEATRVIAYLEIISYKDRDLAARAVVRSYRQNDAAPLPRAELRPEIKLQGENLSAARQSAAKPVESAAMPAAEEIVPAETAAVVTTDPTVEDQQTTNQPATAAHEASLQATALRETEEVQTASAKQEVAEAGQAGPAAEQQITSAKADPVIPRNWTGIASSMTEQVSQMIATIIREQEATVLLTDTPVEAAVEIDAMLDEAVISDATESLVRTTREDVIEPASAQAAQASRLSQAEMATAAQATRPARDIAAQPQPVPPSAVETPSYVPLAARMPDGLPYAQTPYQFARDEYKATKADGPPHRQHENGYSQDQQQQQQAQSGQGGDEQQAGEGEAPREERRQPKMFDPDPSTAPATVADPVYALYQRMVGWE</sequence>
<keyword evidence="3" id="KW-1185">Reference proteome</keyword>